<dbReference type="InterPro" id="IPR007502">
    <property type="entry name" value="Helicase-assoc_dom"/>
</dbReference>
<keyword evidence="3" id="KW-0347">Helicase</keyword>
<proteinExistence type="predicted"/>
<dbReference type="AlphaFoldDB" id="A0A5J4WJH5"/>
<evidence type="ECO:0000256" key="1">
    <source>
        <dbReference type="ARBA" id="ARBA00012552"/>
    </source>
</evidence>
<dbReference type="EC" id="3.6.4.13" evidence="1"/>
<evidence type="ECO:0000256" key="4">
    <source>
        <dbReference type="ARBA" id="ARBA00047984"/>
    </source>
</evidence>
<feature type="compositionally biased region" description="Basic and acidic residues" evidence="5">
    <location>
        <begin position="358"/>
        <end position="371"/>
    </location>
</feature>
<evidence type="ECO:0000313" key="8">
    <source>
        <dbReference type="Proteomes" id="UP000324800"/>
    </source>
</evidence>
<gene>
    <name evidence="7" type="ORF">EZS28_009244</name>
</gene>
<dbReference type="Pfam" id="PF21010">
    <property type="entry name" value="HA2_C"/>
    <property type="match status" value="1"/>
</dbReference>
<dbReference type="GO" id="GO:0003724">
    <property type="term" value="F:RNA helicase activity"/>
    <property type="evidence" value="ECO:0007669"/>
    <property type="project" value="UniProtKB-EC"/>
</dbReference>
<protein>
    <recommendedName>
        <fullName evidence="1">RNA helicase</fullName>
        <ecNumber evidence="1">3.6.4.13</ecNumber>
    </recommendedName>
</protein>
<keyword evidence="3" id="KW-0067">ATP-binding</keyword>
<name>A0A5J4WJH5_9EUKA</name>
<feature type="region of interest" description="Disordered" evidence="5">
    <location>
        <begin position="210"/>
        <end position="242"/>
    </location>
</feature>
<evidence type="ECO:0000313" key="7">
    <source>
        <dbReference type="EMBL" id="KAA6395234.1"/>
    </source>
</evidence>
<dbReference type="GO" id="GO:0003725">
    <property type="term" value="F:double-stranded RNA binding"/>
    <property type="evidence" value="ECO:0007669"/>
    <property type="project" value="TreeGrafter"/>
</dbReference>
<dbReference type="Proteomes" id="UP000324800">
    <property type="component" value="Unassembled WGS sequence"/>
</dbReference>
<evidence type="ECO:0000256" key="3">
    <source>
        <dbReference type="ARBA" id="ARBA00022806"/>
    </source>
</evidence>
<evidence type="ECO:0000259" key="6">
    <source>
        <dbReference type="SMART" id="SM00847"/>
    </source>
</evidence>
<dbReference type="GO" id="GO:0045943">
    <property type="term" value="P:positive regulation of transcription by RNA polymerase I"/>
    <property type="evidence" value="ECO:0007669"/>
    <property type="project" value="TreeGrafter"/>
</dbReference>
<keyword evidence="2" id="KW-0378">Hydrolase</keyword>
<dbReference type="PANTHER" id="PTHR18934:SF118">
    <property type="entry name" value="ATP-DEPENDENT RNA HELICASE DHX33"/>
    <property type="match status" value="1"/>
</dbReference>
<dbReference type="GO" id="GO:0005730">
    <property type="term" value="C:nucleolus"/>
    <property type="evidence" value="ECO:0007669"/>
    <property type="project" value="TreeGrafter"/>
</dbReference>
<dbReference type="InterPro" id="IPR027417">
    <property type="entry name" value="P-loop_NTPase"/>
</dbReference>
<sequence length="623" mass="71067">MQPHTQPEIQRVSLSSLILSMKGIGIENVSEFDFIDRPRIESINEAEQMLLILGATKYVTIQQDSSNNEQKERKFSLQPNNTNQLPKLIQYRTQITYPLGWCMAMLPVEPQYAKSIVVSHLFGCQDEIIDIISMLNAENVFINNNTGDDDEGRNANKSNKRKMKVKKGEKNEDMNNDNEEDQNKRNKGIGYGTFLNKKFLSKFGMLHQHQDEDKANNRFDSSHKQSSQSQSDPQSNTDLFSSPLSQASDHIILSAVLRAYEQSASRSVRWCRSRGLNKRALDRAVRIKQQLQQYMINIQQILTNGEIIGQKEVNELEQKKENNESLIDNDNNNDNENIDLITNSKKVKRKRQQSQDANNKDKKINDEDFTLKTRKRRRVNQDENEDRQEQGLNTYSLLKLDHTSKQIPSFQSNHQHLYQNASLGERILKCLLSGMHSNVAQRIEGQRGAYRISQKGGIIGNQLENQFESLSKKKNNNNNPTSQSVQVSVHPSSSISSVALTAERSAKRHLWKERQAQRRGLDLAVVEGRNQSENIGNTTSSILASSLNSNSTHFSSQSPSILAAEEIILSQGFPNHLLYSEVVITKRPYLRTVSAISPDWVDEIKSIDFYTLLTQNNQDQYKS</sequence>
<evidence type="ECO:0000256" key="5">
    <source>
        <dbReference type="SAM" id="MobiDB-lite"/>
    </source>
</evidence>
<feature type="domain" description="Helicase-associated" evidence="6">
    <location>
        <begin position="45"/>
        <end position="254"/>
    </location>
</feature>
<dbReference type="GO" id="GO:0016787">
    <property type="term" value="F:hydrolase activity"/>
    <property type="evidence" value="ECO:0007669"/>
    <property type="project" value="UniProtKB-KW"/>
</dbReference>
<dbReference type="SUPFAM" id="SSF52540">
    <property type="entry name" value="P-loop containing nucleoside triphosphate hydrolases"/>
    <property type="match status" value="1"/>
</dbReference>
<dbReference type="EMBL" id="SNRW01001736">
    <property type="protein sequence ID" value="KAA6395234.1"/>
    <property type="molecule type" value="Genomic_DNA"/>
</dbReference>
<feature type="compositionally biased region" description="Basic and acidic residues" evidence="5">
    <location>
        <begin position="210"/>
        <end position="223"/>
    </location>
</feature>
<feature type="region of interest" description="Disordered" evidence="5">
    <location>
        <begin position="324"/>
        <end position="392"/>
    </location>
</feature>
<dbReference type="Gene3D" id="1.20.120.1080">
    <property type="match status" value="1"/>
</dbReference>
<comment type="catalytic activity">
    <reaction evidence="4">
        <text>ATP + H2O = ADP + phosphate + H(+)</text>
        <dbReference type="Rhea" id="RHEA:13065"/>
        <dbReference type="ChEBI" id="CHEBI:15377"/>
        <dbReference type="ChEBI" id="CHEBI:15378"/>
        <dbReference type="ChEBI" id="CHEBI:30616"/>
        <dbReference type="ChEBI" id="CHEBI:43474"/>
        <dbReference type="ChEBI" id="CHEBI:456216"/>
        <dbReference type="EC" id="3.6.4.13"/>
    </reaction>
</comment>
<reference evidence="7 8" key="1">
    <citation type="submission" date="2019-03" db="EMBL/GenBank/DDBJ databases">
        <title>Single cell metagenomics reveals metabolic interactions within the superorganism composed of flagellate Streblomastix strix and complex community of Bacteroidetes bacteria on its surface.</title>
        <authorList>
            <person name="Treitli S.C."/>
            <person name="Kolisko M."/>
            <person name="Husnik F."/>
            <person name="Keeling P."/>
            <person name="Hampl V."/>
        </authorList>
    </citation>
    <scope>NUCLEOTIDE SEQUENCE [LARGE SCALE GENOMIC DNA]</scope>
    <source>
        <strain evidence="7">ST1C</strain>
    </source>
</reference>
<organism evidence="7 8">
    <name type="scientific">Streblomastix strix</name>
    <dbReference type="NCBI Taxonomy" id="222440"/>
    <lineage>
        <taxon>Eukaryota</taxon>
        <taxon>Metamonada</taxon>
        <taxon>Preaxostyla</taxon>
        <taxon>Oxymonadida</taxon>
        <taxon>Streblomastigidae</taxon>
        <taxon>Streblomastix</taxon>
    </lineage>
</organism>
<dbReference type="SMART" id="SM00847">
    <property type="entry name" value="HA2"/>
    <property type="match status" value="1"/>
</dbReference>
<accession>A0A5J4WJH5</accession>
<comment type="caution">
    <text evidence="7">The sequence shown here is derived from an EMBL/GenBank/DDBJ whole genome shotgun (WGS) entry which is preliminary data.</text>
</comment>
<evidence type="ECO:0000256" key="2">
    <source>
        <dbReference type="ARBA" id="ARBA00022801"/>
    </source>
</evidence>
<feature type="region of interest" description="Disordered" evidence="5">
    <location>
        <begin position="143"/>
        <end position="189"/>
    </location>
</feature>
<keyword evidence="3" id="KW-0547">Nucleotide-binding</keyword>
<feature type="compositionally biased region" description="Low complexity" evidence="5">
    <location>
        <begin position="224"/>
        <end position="235"/>
    </location>
</feature>
<dbReference type="PANTHER" id="PTHR18934">
    <property type="entry name" value="ATP-DEPENDENT RNA HELICASE"/>
    <property type="match status" value="1"/>
</dbReference>